<gene>
    <name evidence="2" type="ORF">Tco_1122658</name>
</gene>
<evidence type="ECO:0000313" key="2">
    <source>
        <dbReference type="EMBL" id="GJU06228.1"/>
    </source>
</evidence>
<reference evidence="2" key="2">
    <citation type="submission" date="2022-01" db="EMBL/GenBank/DDBJ databases">
        <authorList>
            <person name="Yamashiro T."/>
            <person name="Shiraishi A."/>
            <person name="Satake H."/>
            <person name="Nakayama K."/>
        </authorList>
    </citation>
    <scope>NUCLEOTIDE SEQUENCE</scope>
</reference>
<evidence type="ECO:0000256" key="1">
    <source>
        <dbReference type="SAM" id="Coils"/>
    </source>
</evidence>
<comment type="caution">
    <text evidence="2">The sequence shown here is derived from an EMBL/GenBank/DDBJ whole genome shotgun (WGS) entry which is preliminary data.</text>
</comment>
<dbReference type="EMBL" id="BQNB010021423">
    <property type="protein sequence ID" value="GJU06228.1"/>
    <property type="molecule type" value="Genomic_DNA"/>
</dbReference>
<evidence type="ECO:0000313" key="3">
    <source>
        <dbReference type="Proteomes" id="UP001151760"/>
    </source>
</evidence>
<feature type="coiled-coil region" evidence="1">
    <location>
        <begin position="20"/>
        <end position="47"/>
    </location>
</feature>
<dbReference type="Proteomes" id="UP001151760">
    <property type="component" value="Unassembled WGS sequence"/>
</dbReference>
<proteinExistence type="predicted"/>
<sequence>MKGKGHLKDDKSKVTGIKILDDLEKRIEKVEKLLNKAKEKMLLKKGKEKMVMEREVIIIEDTDDNPLQVTSDESSDDRALQL</sequence>
<keyword evidence="1" id="KW-0175">Coiled coil</keyword>
<protein>
    <submittedName>
        <fullName evidence="2">Uncharacterized protein</fullName>
    </submittedName>
</protein>
<organism evidence="2 3">
    <name type="scientific">Tanacetum coccineum</name>
    <dbReference type="NCBI Taxonomy" id="301880"/>
    <lineage>
        <taxon>Eukaryota</taxon>
        <taxon>Viridiplantae</taxon>
        <taxon>Streptophyta</taxon>
        <taxon>Embryophyta</taxon>
        <taxon>Tracheophyta</taxon>
        <taxon>Spermatophyta</taxon>
        <taxon>Magnoliopsida</taxon>
        <taxon>eudicotyledons</taxon>
        <taxon>Gunneridae</taxon>
        <taxon>Pentapetalae</taxon>
        <taxon>asterids</taxon>
        <taxon>campanulids</taxon>
        <taxon>Asterales</taxon>
        <taxon>Asteraceae</taxon>
        <taxon>Asteroideae</taxon>
        <taxon>Anthemideae</taxon>
        <taxon>Anthemidinae</taxon>
        <taxon>Tanacetum</taxon>
    </lineage>
</organism>
<keyword evidence="3" id="KW-1185">Reference proteome</keyword>
<reference evidence="2" key="1">
    <citation type="journal article" date="2022" name="Int. J. Mol. Sci.">
        <title>Draft Genome of Tanacetum Coccineum: Genomic Comparison of Closely Related Tanacetum-Family Plants.</title>
        <authorList>
            <person name="Yamashiro T."/>
            <person name="Shiraishi A."/>
            <person name="Nakayama K."/>
            <person name="Satake H."/>
        </authorList>
    </citation>
    <scope>NUCLEOTIDE SEQUENCE</scope>
</reference>
<accession>A0ABQ5J442</accession>
<name>A0ABQ5J442_9ASTR</name>